<comment type="caution">
    <text evidence="1">The sequence shown here is derived from an EMBL/GenBank/DDBJ whole genome shotgun (WGS) entry which is preliminary data.</text>
</comment>
<evidence type="ECO:0000313" key="1">
    <source>
        <dbReference type="EMBL" id="GFS56920.1"/>
    </source>
</evidence>
<sequence length="116" mass="12885">MVVVKICPDSFATKNADAVNLDFFLHWVATCVFETIYRDRFDPFILEVLFVVNLVVREGPPFPSLGDVVSGRAAATIFKKIKDENPLAGPTPALESPSSENSIKPFITHALHKDPW</sequence>
<keyword evidence="2" id="KW-1185">Reference proteome</keyword>
<proteinExistence type="predicted"/>
<accession>A0A8X6ITB6</accession>
<gene>
    <name evidence="1" type="ORF">NPIL_395591</name>
</gene>
<reference evidence="1" key="1">
    <citation type="submission" date="2020-08" db="EMBL/GenBank/DDBJ databases">
        <title>Multicomponent nature underlies the extraordinary mechanical properties of spider dragline silk.</title>
        <authorList>
            <person name="Kono N."/>
            <person name="Nakamura H."/>
            <person name="Mori M."/>
            <person name="Yoshida Y."/>
            <person name="Ohtoshi R."/>
            <person name="Malay A.D."/>
            <person name="Moran D.A.P."/>
            <person name="Tomita M."/>
            <person name="Numata K."/>
            <person name="Arakawa K."/>
        </authorList>
    </citation>
    <scope>NUCLEOTIDE SEQUENCE</scope>
</reference>
<dbReference type="Proteomes" id="UP000887013">
    <property type="component" value="Unassembled WGS sequence"/>
</dbReference>
<name>A0A8X6ITB6_NEPPI</name>
<dbReference type="AlphaFoldDB" id="A0A8X6ITB6"/>
<evidence type="ECO:0000313" key="2">
    <source>
        <dbReference type="Proteomes" id="UP000887013"/>
    </source>
</evidence>
<protein>
    <submittedName>
        <fullName evidence="1">Uncharacterized protein</fullName>
    </submittedName>
</protein>
<dbReference type="EMBL" id="BMAW01092770">
    <property type="protein sequence ID" value="GFS56920.1"/>
    <property type="molecule type" value="Genomic_DNA"/>
</dbReference>
<organism evidence="1 2">
    <name type="scientific">Nephila pilipes</name>
    <name type="common">Giant wood spider</name>
    <name type="synonym">Nephila maculata</name>
    <dbReference type="NCBI Taxonomy" id="299642"/>
    <lineage>
        <taxon>Eukaryota</taxon>
        <taxon>Metazoa</taxon>
        <taxon>Ecdysozoa</taxon>
        <taxon>Arthropoda</taxon>
        <taxon>Chelicerata</taxon>
        <taxon>Arachnida</taxon>
        <taxon>Araneae</taxon>
        <taxon>Araneomorphae</taxon>
        <taxon>Entelegynae</taxon>
        <taxon>Araneoidea</taxon>
        <taxon>Nephilidae</taxon>
        <taxon>Nephila</taxon>
    </lineage>
</organism>